<comment type="catalytic activity">
    <reaction evidence="1">
        <text>a 1,2-diacyl-sn-glycero-3-phosphocholine + H2O = a 1,2-diacyl-sn-glycero-3-phosphate + choline + H(+)</text>
        <dbReference type="Rhea" id="RHEA:14445"/>
        <dbReference type="ChEBI" id="CHEBI:15354"/>
        <dbReference type="ChEBI" id="CHEBI:15377"/>
        <dbReference type="ChEBI" id="CHEBI:15378"/>
        <dbReference type="ChEBI" id="CHEBI:57643"/>
        <dbReference type="ChEBI" id="CHEBI:58608"/>
        <dbReference type="EC" id="3.1.4.4"/>
    </reaction>
</comment>
<dbReference type="Proteomes" id="UP000029713">
    <property type="component" value="Unassembled WGS sequence"/>
</dbReference>
<evidence type="ECO:0000256" key="2">
    <source>
        <dbReference type="ARBA" id="ARBA00022737"/>
    </source>
</evidence>
<dbReference type="CDD" id="cd09105">
    <property type="entry name" value="PLDc_vPLD1_2_like_2"/>
    <property type="match status" value="1"/>
</dbReference>
<accession>A0A098Y7C0</accession>
<feature type="domain" description="PLD phosphodiesterase" evidence="5">
    <location>
        <begin position="333"/>
        <end position="366"/>
    </location>
</feature>
<keyword evidence="4" id="KW-0443">Lipid metabolism</keyword>
<evidence type="ECO:0000313" key="6">
    <source>
        <dbReference type="EMBL" id="KGH46300.1"/>
    </source>
</evidence>
<feature type="domain" description="PLD phosphodiesterase" evidence="5">
    <location>
        <begin position="572"/>
        <end position="599"/>
    </location>
</feature>
<evidence type="ECO:0000256" key="1">
    <source>
        <dbReference type="ARBA" id="ARBA00000798"/>
    </source>
</evidence>
<dbReference type="GO" id="GO:0009395">
    <property type="term" value="P:phospholipid catabolic process"/>
    <property type="evidence" value="ECO:0007669"/>
    <property type="project" value="TreeGrafter"/>
</dbReference>
<dbReference type="InterPro" id="IPR015679">
    <property type="entry name" value="PLipase_D_fam"/>
</dbReference>
<dbReference type="SUPFAM" id="SSF56024">
    <property type="entry name" value="Phospholipase D/nuclease"/>
    <property type="match status" value="2"/>
</dbReference>
<dbReference type="GO" id="GO:0004630">
    <property type="term" value="F:phospholipase D activity"/>
    <property type="evidence" value="ECO:0007669"/>
    <property type="project" value="UniProtKB-EC"/>
</dbReference>
<organism evidence="6 7">
    <name type="scientific">Modestobacter caceresii</name>
    <dbReference type="NCBI Taxonomy" id="1522368"/>
    <lineage>
        <taxon>Bacteria</taxon>
        <taxon>Bacillati</taxon>
        <taxon>Actinomycetota</taxon>
        <taxon>Actinomycetes</taxon>
        <taxon>Geodermatophilales</taxon>
        <taxon>Geodermatophilaceae</taxon>
        <taxon>Modestobacter</taxon>
    </lineage>
</organism>
<dbReference type="STRING" id="1522368.IN07_12710"/>
<comment type="caution">
    <text evidence="6">The sequence shown here is derived from an EMBL/GenBank/DDBJ whole genome shotgun (WGS) entry which is preliminary data.</text>
</comment>
<name>A0A098Y7C0_9ACTN</name>
<dbReference type="InterPro" id="IPR019236">
    <property type="entry name" value="APP1_cat"/>
</dbReference>
<keyword evidence="2" id="KW-0677">Repeat</keyword>
<dbReference type="PROSITE" id="PS50035">
    <property type="entry name" value="PLD"/>
    <property type="match status" value="2"/>
</dbReference>
<evidence type="ECO:0000313" key="7">
    <source>
        <dbReference type="Proteomes" id="UP000029713"/>
    </source>
</evidence>
<evidence type="ECO:0000256" key="4">
    <source>
        <dbReference type="ARBA" id="ARBA00023098"/>
    </source>
</evidence>
<dbReference type="Pfam" id="PF13091">
    <property type="entry name" value="PLDc_2"/>
    <property type="match status" value="1"/>
</dbReference>
<sequence length="729" mass="80207">MHVAGTDVRRGVVCDVDDTVWVTGLRHPLRAAWRTLARSSSGRTMVPGMAGLLTRLVQDHPHAPVVYLSNGPWNLAGPVARFLDRNRFPAGALLMTDWGVTPRGWFRDGRAHKRGALERLTADLPGIRWVLVGDDGEHDPEIYRGFARQHPDRVEAIALRQVHPADAAEASGDVDGVPVVRAPDGAQLAAHLDAALDLPPAAPAGLEAWFLSAAERGNDTTRLQAWTEGNRVRPLVHGRSYLPVLADVLADAGRGDLVYLAGWRGDTDELLTDDGPTVGAALSDAVRRGALVKGLIWRSHLESMAFSAEQNRDLSRDVNETGGEVLLDQRVRPMGSHHQKFVIVRHRDRPDEDVAFLGGIDVAYSRRDGEGHEGDPQARPFADAYGDTPAWHDVQVELRGPVVREVEAVFRERWEDPAALSRVPWHVLPDLLRGQDRAPSSLPEARPAPPGEGSCAVQLLRTYPNRWPGYPFAPDGERSAARGYAKALARAERLVYVEDQYLWSTDVARVFAGALRARPRLQLVVVVPRHPDKDSPISVAPVALGHARALDMVREAGGDRVQVFDVENERGVPVYVHAKVCIVDDVWATVGSDNFNRRSWTHDSELTAAVVDTDRDLREPVDPGGHGDGARRFARELRLMLMREHLGRADGDDADLLDPDEAVAAVRHGAAALDAWHAGGRRGPRPAGRLRAHVVERPPLWERLLAAPLYRYVIDPDGRPPRLKVRRTA</sequence>
<dbReference type="AlphaFoldDB" id="A0A098Y7C0"/>
<dbReference type="PANTHER" id="PTHR18896">
    <property type="entry name" value="PHOSPHOLIPASE D"/>
    <property type="match status" value="1"/>
</dbReference>
<keyword evidence="3" id="KW-0378">Hydrolase</keyword>
<dbReference type="InterPro" id="IPR001736">
    <property type="entry name" value="PLipase_D/transphosphatidylase"/>
</dbReference>
<gene>
    <name evidence="6" type="ORF">IN07_12710</name>
</gene>
<dbReference type="Gene3D" id="3.30.870.10">
    <property type="entry name" value="Endonuclease Chain A"/>
    <property type="match status" value="2"/>
</dbReference>
<keyword evidence="7" id="KW-1185">Reference proteome</keyword>
<dbReference type="Pfam" id="PF09949">
    <property type="entry name" value="APP1_cat"/>
    <property type="match status" value="1"/>
</dbReference>
<evidence type="ECO:0000259" key="5">
    <source>
        <dbReference type="PROSITE" id="PS50035"/>
    </source>
</evidence>
<dbReference type="InterPro" id="IPR025202">
    <property type="entry name" value="PLD-like_dom"/>
</dbReference>
<evidence type="ECO:0000256" key="3">
    <source>
        <dbReference type="ARBA" id="ARBA00022801"/>
    </source>
</evidence>
<reference evidence="6 7" key="1">
    <citation type="submission" date="2014-07" db="EMBL/GenBank/DDBJ databases">
        <title>Biosystematic studies on Modestobacter strains isolated from extreme hyper-arid desert soil and from historic building.</title>
        <authorList>
            <person name="Bukarasam K."/>
            <person name="Bull A."/>
            <person name="Girard G."/>
            <person name="van Wezel G."/>
            <person name="Goodfellow M."/>
        </authorList>
    </citation>
    <scope>NUCLEOTIDE SEQUENCE [LARGE SCALE GENOMIC DNA]</scope>
    <source>
        <strain evidence="6 7">KNN45-2b</strain>
    </source>
</reference>
<dbReference type="EMBL" id="JPMX01000053">
    <property type="protein sequence ID" value="KGH46300.1"/>
    <property type="molecule type" value="Genomic_DNA"/>
</dbReference>
<dbReference type="GO" id="GO:0008195">
    <property type="term" value="F:phosphatidate phosphatase activity"/>
    <property type="evidence" value="ECO:0007669"/>
    <property type="project" value="InterPro"/>
</dbReference>
<protein>
    <recommendedName>
        <fullName evidence="5">PLD phosphodiesterase domain-containing protein</fullName>
    </recommendedName>
</protein>
<dbReference type="PANTHER" id="PTHR18896:SF76">
    <property type="entry name" value="PHOSPHOLIPASE"/>
    <property type="match status" value="1"/>
</dbReference>
<dbReference type="SMART" id="SM00155">
    <property type="entry name" value="PLDc"/>
    <property type="match status" value="2"/>
</dbReference>
<proteinExistence type="predicted"/>